<dbReference type="PRINTS" id="PR00069">
    <property type="entry name" value="ALDKETRDTASE"/>
</dbReference>
<dbReference type="AlphaFoldDB" id="W6MWB1"/>
<dbReference type="PROSITE" id="PS00062">
    <property type="entry name" value="ALDOKETO_REDUCTASE_2"/>
    <property type="match status" value="1"/>
</dbReference>
<feature type="site" description="Lowers pKa of active site Tyr" evidence="9">
    <location>
        <position position="113"/>
    </location>
</feature>
<dbReference type="GO" id="GO:0042180">
    <property type="term" value="P:ketone metabolic process"/>
    <property type="evidence" value="ECO:0007669"/>
    <property type="project" value="UniProtKB-ARBA"/>
</dbReference>
<dbReference type="HOGENOM" id="CLU_023205_0_0_1"/>
<dbReference type="Proteomes" id="UP000019384">
    <property type="component" value="Unassembled WGS sequence"/>
</dbReference>
<reference evidence="11" key="1">
    <citation type="submission" date="2013-12" db="EMBL/GenBank/DDBJ databases">
        <authorList>
            <person name="Genoscope - CEA"/>
        </authorList>
    </citation>
    <scope>NUCLEOTIDE SEQUENCE</scope>
    <source>
        <strain evidence="11">CBS 1993</strain>
    </source>
</reference>
<protein>
    <recommendedName>
        <fullName evidence="5">2-dehydropantolactone reductase</fullName>
        <ecNumber evidence="4">1.1.1.358</ecNumber>
    </recommendedName>
    <alternativeName>
        <fullName evidence="5">2-dehydropantolactone reductase</fullName>
    </alternativeName>
    <alternativeName>
        <fullName evidence="6">Ketopantoyl-lactone reductase</fullName>
    </alternativeName>
</protein>
<dbReference type="InterPro" id="IPR023210">
    <property type="entry name" value="NADP_OxRdtase_dom"/>
</dbReference>
<dbReference type="RefSeq" id="XP_022459131.1">
    <property type="nucleotide sequence ID" value="XM_022603424.1"/>
</dbReference>
<evidence type="ECO:0000256" key="7">
    <source>
        <dbReference type="PIRSR" id="PIRSR000097-1"/>
    </source>
</evidence>
<evidence type="ECO:0000256" key="6">
    <source>
        <dbReference type="ARBA" id="ARBA00081322"/>
    </source>
</evidence>
<dbReference type="GeneID" id="34520519"/>
<reference evidence="11" key="2">
    <citation type="submission" date="2014-02" db="EMBL/GenBank/DDBJ databases">
        <title>Complete DNA sequence of /Kuraishia capsulata/ illustrates novel genomic features among budding yeasts (/Saccharomycotina/).</title>
        <authorList>
            <person name="Morales L."/>
            <person name="Noel B."/>
            <person name="Porcel B."/>
            <person name="Marcet-Houben M."/>
            <person name="Hullo M-F."/>
            <person name="Sacerdot C."/>
            <person name="Tekaia F."/>
            <person name="Leh-Louis V."/>
            <person name="Despons L."/>
            <person name="Khanna V."/>
            <person name="Aury J-M."/>
            <person name="Barbe V."/>
            <person name="Couloux A."/>
            <person name="Labadie K."/>
            <person name="Pelletier E."/>
            <person name="Souciet J-L."/>
            <person name="Boekhout T."/>
            <person name="Gabaldon T."/>
            <person name="Wincker P."/>
            <person name="Dujon B."/>
        </authorList>
    </citation>
    <scope>NUCLEOTIDE SEQUENCE</scope>
    <source>
        <strain evidence="11">CBS 1993</strain>
    </source>
</reference>
<dbReference type="Pfam" id="PF00248">
    <property type="entry name" value="Aldo_ket_red"/>
    <property type="match status" value="1"/>
</dbReference>
<feature type="active site" description="Proton donor" evidence="7">
    <location>
        <position position="84"/>
    </location>
</feature>
<sequence length="346" mass="38849">MEGSYLGHSYKRAQNIVLVSLRSYLILKCYKNMIPEYLTLNTGAKMPALGFGTWTSVDRNIVGESVEYAILEAGYRLIDTAYFYECEDQIGEALKRVFATGKVKREDLFITTKVWPTFGTRIEEGLDRSLADFGLDYVDLCLIHCPVPIKCDSPDGKPLWPLDANGRMIKDHSVTHVDMYLQLEKAYKSGKAKAIGISNYSEIYIEELLKSASVVPAVNQIEIHPLLPQRKLAEYCQSKGIALTAFSPFGGEGAPILKNEAVKSIAEKYNVTTSTILLSFPLNLGISTIPKSFKKQRILDNLKVIDLEQEDIEKLIAIGSKSPVRYDREEFGVDLGFEDWKPELFP</sequence>
<dbReference type="OrthoDB" id="416253at2759"/>
<dbReference type="InterPro" id="IPR018170">
    <property type="entry name" value="Aldo/ket_reductase_CS"/>
</dbReference>
<dbReference type="EMBL" id="HG793127">
    <property type="protein sequence ID" value="CDK27135.1"/>
    <property type="molecule type" value="Genomic_DNA"/>
</dbReference>
<feature type="binding site" evidence="8">
    <location>
        <position position="144"/>
    </location>
    <ligand>
        <name>substrate</name>
    </ligand>
</feature>
<feature type="domain" description="NADP-dependent oxidoreductase" evidence="10">
    <location>
        <begin position="49"/>
        <end position="315"/>
    </location>
</feature>
<evidence type="ECO:0000256" key="3">
    <source>
        <dbReference type="ARBA" id="ARBA00051098"/>
    </source>
</evidence>
<keyword evidence="12" id="KW-1185">Reference proteome</keyword>
<dbReference type="SUPFAM" id="SSF51430">
    <property type="entry name" value="NAD(P)-linked oxidoreductase"/>
    <property type="match status" value="1"/>
</dbReference>
<evidence type="ECO:0000313" key="12">
    <source>
        <dbReference type="Proteomes" id="UP000019384"/>
    </source>
</evidence>
<name>W6MWB1_9ASCO</name>
<dbReference type="FunFam" id="3.20.20.100:FF:000002">
    <property type="entry name" value="2,5-diketo-D-gluconic acid reductase A"/>
    <property type="match status" value="1"/>
</dbReference>
<dbReference type="InterPro" id="IPR020471">
    <property type="entry name" value="AKR"/>
</dbReference>
<keyword evidence="1" id="KW-0560">Oxidoreductase</keyword>
<dbReference type="STRING" id="1382522.W6MWB1"/>
<dbReference type="GO" id="GO:0047011">
    <property type="term" value="F:2-dehydropantolactone reductase (A-specific) activity"/>
    <property type="evidence" value="ECO:0007669"/>
    <property type="project" value="UniProtKB-ARBA"/>
</dbReference>
<evidence type="ECO:0000256" key="9">
    <source>
        <dbReference type="PIRSR" id="PIRSR000097-3"/>
    </source>
</evidence>
<dbReference type="PANTHER" id="PTHR11732">
    <property type="entry name" value="ALDO/KETO REDUCTASE"/>
    <property type="match status" value="1"/>
</dbReference>
<dbReference type="EC" id="1.1.1.358" evidence="4"/>
<evidence type="ECO:0000256" key="5">
    <source>
        <dbReference type="ARBA" id="ARBA00079693"/>
    </source>
</evidence>
<dbReference type="PROSITE" id="PS00798">
    <property type="entry name" value="ALDOKETO_REDUCTASE_1"/>
    <property type="match status" value="1"/>
</dbReference>
<dbReference type="PIRSF" id="PIRSF000097">
    <property type="entry name" value="AKR"/>
    <property type="match status" value="1"/>
</dbReference>
<comment type="catalytic activity">
    <reaction evidence="2">
        <text>(R)-pantolactone + NADP(+) = 2-dehydropantolactone + NADPH + H(+)</text>
        <dbReference type="Rhea" id="RHEA:18981"/>
        <dbReference type="ChEBI" id="CHEBI:15378"/>
        <dbReference type="ChEBI" id="CHEBI:16719"/>
        <dbReference type="ChEBI" id="CHEBI:18395"/>
        <dbReference type="ChEBI" id="CHEBI:57783"/>
        <dbReference type="ChEBI" id="CHEBI:58349"/>
        <dbReference type="EC" id="1.1.1.358"/>
    </reaction>
</comment>
<evidence type="ECO:0000256" key="4">
    <source>
        <dbReference type="ARBA" id="ARBA00066965"/>
    </source>
</evidence>
<evidence type="ECO:0000256" key="8">
    <source>
        <dbReference type="PIRSR" id="PIRSR000097-2"/>
    </source>
</evidence>
<dbReference type="InterPro" id="IPR036812">
    <property type="entry name" value="NAD(P)_OxRdtase_dom_sf"/>
</dbReference>
<proteinExistence type="predicted"/>
<organism evidence="11 12">
    <name type="scientific">Kuraishia capsulata CBS 1993</name>
    <dbReference type="NCBI Taxonomy" id="1382522"/>
    <lineage>
        <taxon>Eukaryota</taxon>
        <taxon>Fungi</taxon>
        <taxon>Dikarya</taxon>
        <taxon>Ascomycota</taxon>
        <taxon>Saccharomycotina</taxon>
        <taxon>Pichiomycetes</taxon>
        <taxon>Pichiales</taxon>
        <taxon>Pichiaceae</taxon>
        <taxon>Kuraishia</taxon>
    </lineage>
</organism>
<evidence type="ECO:0000313" key="11">
    <source>
        <dbReference type="EMBL" id="CDK27135.1"/>
    </source>
</evidence>
<comment type="catalytic activity">
    <reaction evidence="3">
        <text>isatin + NADPH + H(+) = 3-hydroxyindolin-2-one + NADP(+)</text>
        <dbReference type="Rhea" id="RHEA:68608"/>
        <dbReference type="ChEBI" id="CHEBI:15378"/>
        <dbReference type="ChEBI" id="CHEBI:27539"/>
        <dbReference type="ChEBI" id="CHEBI:28536"/>
        <dbReference type="ChEBI" id="CHEBI:57783"/>
        <dbReference type="ChEBI" id="CHEBI:58349"/>
    </reaction>
</comment>
<dbReference type="Gene3D" id="3.20.20.100">
    <property type="entry name" value="NADP-dependent oxidoreductase domain"/>
    <property type="match status" value="1"/>
</dbReference>
<evidence type="ECO:0000256" key="2">
    <source>
        <dbReference type="ARBA" id="ARBA00050878"/>
    </source>
</evidence>
<accession>W6MWB1</accession>
<evidence type="ECO:0000256" key="1">
    <source>
        <dbReference type="ARBA" id="ARBA00023002"/>
    </source>
</evidence>
<evidence type="ECO:0000259" key="10">
    <source>
        <dbReference type="Pfam" id="PF00248"/>
    </source>
</evidence>
<gene>
    <name evidence="11" type="ORF">KUCA_T00003112001</name>
</gene>